<sequence length="150" mass="16235">MGDRRRLSGSMHISAIETTDARVFAALGGAMYAIVVLSWFLSVGVHFSSQDGAAIAFAFAYSLVGLFLTAAVPLYLFGRFSLVSSPLATLWVFTETVSQWLYGAHPHPLSSYLTVWPILLGFVLAITLGEAVLRVGLDHALGRFGLRPVF</sequence>
<organism evidence="2 3">
    <name type="scientific">Haloarcula pellucida</name>
    <dbReference type="NCBI Taxonomy" id="1427151"/>
    <lineage>
        <taxon>Archaea</taxon>
        <taxon>Methanobacteriati</taxon>
        <taxon>Methanobacteriota</taxon>
        <taxon>Stenosarchaea group</taxon>
        <taxon>Halobacteria</taxon>
        <taxon>Halobacteriales</taxon>
        <taxon>Haloarculaceae</taxon>
        <taxon>Haloarcula</taxon>
    </lineage>
</organism>
<evidence type="ECO:0000256" key="1">
    <source>
        <dbReference type="SAM" id="Phobius"/>
    </source>
</evidence>
<evidence type="ECO:0000313" key="2">
    <source>
        <dbReference type="EMBL" id="GGN94868.1"/>
    </source>
</evidence>
<name>A0A830GND1_9EURY</name>
<protein>
    <submittedName>
        <fullName evidence="2">Uncharacterized protein</fullName>
    </submittedName>
</protein>
<feature type="transmembrane region" description="Helical" evidence="1">
    <location>
        <begin position="21"/>
        <end position="41"/>
    </location>
</feature>
<dbReference type="Proteomes" id="UP000605784">
    <property type="component" value="Unassembled WGS sequence"/>
</dbReference>
<dbReference type="AlphaFoldDB" id="A0A830GND1"/>
<gene>
    <name evidence="2" type="ORF">GCM10009030_21640</name>
</gene>
<accession>A0A830GND1</accession>
<feature type="transmembrane region" description="Helical" evidence="1">
    <location>
        <begin position="83"/>
        <end position="102"/>
    </location>
</feature>
<keyword evidence="1" id="KW-1133">Transmembrane helix</keyword>
<evidence type="ECO:0000313" key="3">
    <source>
        <dbReference type="Proteomes" id="UP000605784"/>
    </source>
</evidence>
<dbReference type="EMBL" id="BMOU01000003">
    <property type="protein sequence ID" value="GGN94868.1"/>
    <property type="molecule type" value="Genomic_DNA"/>
</dbReference>
<feature type="transmembrane region" description="Helical" evidence="1">
    <location>
        <begin position="53"/>
        <end position="76"/>
    </location>
</feature>
<comment type="caution">
    <text evidence="2">The sequence shown here is derived from an EMBL/GenBank/DDBJ whole genome shotgun (WGS) entry which is preliminary data.</text>
</comment>
<reference evidence="2" key="2">
    <citation type="submission" date="2020-09" db="EMBL/GenBank/DDBJ databases">
        <authorList>
            <person name="Sun Q."/>
            <person name="Ohkuma M."/>
        </authorList>
    </citation>
    <scope>NUCLEOTIDE SEQUENCE</scope>
    <source>
        <strain evidence="2">JCM 17820</strain>
    </source>
</reference>
<reference evidence="2" key="1">
    <citation type="journal article" date="2014" name="Int. J. Syst. Evol. Microbiol.">
        <title>Complete genome sequence of Corynebacterium casei LMG S-19264T (=DSM 44701T), isolated from a smear-ripened cheese.</title>
        <authorList>
            <consortium name="US DOE Joint Genome Institute (JGI-PGF)"/>
            <person name="Walter F."/>
            <person name="Albersmeier A."/>
            <person name="Kalinowski J."/>
            <person name="Ruckert C."/>
        </authorList>
    </citation>
    <scope>NUCLEOTIDE SEQUENCE</scope>
    <source>
        <strain evidence="2">JCM 17820</strain>
    </source>
</reference>
<keyword evidence="1" id="KW-0812">Transmembrane</keyword>
<keyword evidence="3" id="KW-1185">Reference proteome</keyword>
<keyword evidence="1" id="KW-0472">Membrane</keyword>
<proteinExistence type="predicted"/>
<feature type="transmembrane region" description="Helical" evidence="1">
    <location>
        <begin position="114"/>
        <end position="137"/>
    </location>
</feature>